<keyword evidence="7" id="KW-0732">Signal</keyword>
<evidence type="ECO:0000259" key="17">
    <source>
        <dbReference type="Pfam" id="PF22461"/>
    </source>
</evidence>
<keyword evidence="4" id="KW-1134">Transmembrane beta strand</keyword>
<dbReference type="Pfam" id="PF02563">
    <property type="entry name" value="Poly_export"/>
    <property type="match status" value="1"/>
</dbReference>
<evidence type="ECO:0000256" key="10">
    <source>
        <dbReference type="ARBA" id="ARBA00023114"/>
    </source>
</evidence>
<dbReference type="KEGG" id="alq:C7Y71_004565"/>
<evidence type="ECO:0000256" key="1">
    <source>
        <dbReference type="ARBA" id="ARBA00004571"/>
    </source>
</evidence>
<evidence type="ECO:0000256" key="2">
    <source>
        <dbReference type="ARBA" id="ARBA00009450"/>
    </source>
</evidence>
<keyword evidence="5" id="KW-0762">Sugar transport</keyword>
<evidence type="ECO:0000313" key="18">
    <source>
        <dbReference type="EMBL" id="QFQ12345.1"/>
    </source>
</evidence>
<sequence length="267" mass="29096">MNIIRNILTAAAVAVALSSCVSQKEIVYFQGSETAYAYPQTIPQNYRMAIQPSDRISVSISCSQPKLLEPFASNVTVGSNEAQRPAGANNEVYTGYTIDKDGFVTLPAIGKIKAQGYTEEEFATVIEKEIKRQGILNDPQVTVKFLNAQVSVLGAVNKPGRIALNSQRTSILDILAAAGDVSDNGLKKGIQVYREVNGKREMYSIDLTQTNVFNSPAFYVQQNDLIYVQPNESARVKNSPFFTFWGASASIVSVVISLTSLIIAITR</sequence>
<keyword evidence="9" id="KW-0406">Ion transport</keyword>
<keyword evidence="10" id="KW-0626">Porin</keyword>
<keyword evidence="6 15" id="KW-0812">Transmembrane</keyword>
<evidence type="ECO:0000256" key="14">
    <source>
        <dbReference type="ARBA" id="ARBA00023288"/>
    </source>
</evidence>
<dbReference type="Gene3D" id="3.10.560.10">
    <property type="entry name" value="Outer membrane lipoprotein wza domain like"/>
    <property type="match status" value="1"/>
</dbReference>
<evidence type="ECO:0000256" key="9">
    <source>
        <dbReference type="ARBA" id="ARBA00023065"/>
    </source>
</evidence>
<organism evidence="18 19">
    <name type="scientific">Pseudoprevotella muciniphila</name>
    <dbReference type="NCBI Taxonomy" id="2133944"/>
    <lineage>
        <taxon>Bacteria</taxon>
        <taxon>Pseudomonadati</taxon>
        <taxon>Bacteroidota</taxon>
        <taxon>Bacteroidia</taxon>
        <taxon>Bacteroidales</taxon>
        <taxon>Prevotellaceae</taxon>
        <taxon>Pseudoprevotella</taxon>
    </lineage>
</organism>
<feature type="domain" description="SLBB" evidence="17">
    <location>
        <begin position="149"/>
        <end position="228"/>
    </location>
</feature>
<dbReference type="InterPro" id="IPR054765">
    <property type="entry name" value="SLBB_dom"/>
</dbReference>
<evidence type="ECO:0000256" key="3">
    <source>
        <dbReference type="ARBA" id="ARBA00022448"/>
    </source>
</evidence>
<dbReference type="OrthoDB" id="662756at2"/>
<keyword evidence="19" id="KW-1185">Reference proteome</keyword>
<evidence type="ECO:0000313" key="19">
    <source>
        <dbReference type="Proteomes" id="UP000249375"/>
    </source>
</evidence>
<dbReference type="GO" id="GO:0015159">
    <property type="term" value="F:polysaccharide transmembrane transporter activity"/>
    <property type="evidence" value="ECO:0007669"/>
    <property type="project" value="InterPro"/>
</dbReference>
<evidence type="ECO:0000256" key="13">
    <source>
        <dbReference type="ARBA" id="ARBA00023237"/>
    </source>
</evidence>
<keyword evidence="15" id="KW-1133">Transmembrane helix</keyword>
<comment type="similarity">
    <text evidence="2">Belongs to the BexD/CtrA/VexA family.</text>
</comment>
<evidence type="ECO:0000256" key="5">
    <source>
        <dbReference type="ARBA" id="ARBA00022597"/>
    </source>
</evidence>
<comment type="subcellular location">
    <subcellularLocation>
        <location evidence="1">Cell outer membrane</location>
        <topology evidence="1">Multi-pass membrane protein</topology>
    </subcellularLocation>
</comment>
<proteinExistence type="inferred from homology"/>
<accession>A0A5P8E5Q8</accession>
<evidence type="ECO:0000256" key="11">
    <source>
        <dbReference type="ARBA" id="ARBA00023136"/>
    </source>
</evidence>
<dbReference type="AlphaFoldDB" id="A0A5P8E5Q8"/>
<evidence type="ECO:0000259" key="16">
    <source>
        <dbReference type="Pfam" id="PF02563"/>
    </source>
</evidence>
<dbReference type="RefSeq" id="WP_111897209.1">
    <property type="nucleotide sequence ID" value="NZ_CP033459.1"/>
</dbReference>
<keyword evidence="3" id="KW-0813">Transport</keyword>
<feature type="domain" description="Polysaccharide export protein N-terminal" evidence="16">
    <location>
        <begin position="44"/>
        <end position="144"/>
    </location>
</feature>
<dbReference type="InterPro" id="IPR003715">
    <property type="entry name" value="Poly_export_N"/>
</dbReference>
<dbReference type="GO" id="GO:0046930">
    <property type="term" value="C:pore complex"/>
    <property type="evidence" value="ECO:0007669"/>
    <property type="project" value="UniProtKB-KW"/>
</dbReference>
<keyword evidence="13" id="KW-0998">Cell outer membrane</keyword>
<evidence type="ECO:0000256" key="12">
    <source>
        <dbReference type="ARBA" id="ARBA00023139"/>
    </source>
</evidence>
<keyword evidence="12" id="KW-0564">Palmitate</keyword>
<gene>
    <name evidence="18" type="ORF">C7Y71_004565</name>
</gene>
<keyword evidence="8" id="KW-0625">Polysaccharide transport</keyword>
<evidence type="ECO:0000256" key="7">
    <source>
        <dbReference type="ARBA" id="ARBA00022729"/>
    </source>
</evidence>
<evidence type="ECO:0008006" key="20">
    <source>
        <dbReference type="Google" id="ProtNLM"/>
    </source>
</evidence>
<name>A0A5P8E5Q8_9BACT</name>
<evidence type="ECO:0000256" key="8">
    <source>
        <dbReference type="ARBA" id="ARBA00023047"/>
    </source>
</evidence>
<keyword evidence="14" id="KW-0449">Lipoprotein</keyword>
<dbReference type="PANTHER" id="PTHR33619:SF3">
    <property type="entry name" value="POLYSACCHARIDE EXPORT PROTEIN GFCE-RELATED"/>
    <property type="match status" value="1"/>
</dbReference>
<dbReference type="PROSITE" id="PS51257">
    <property type="entry name" value="PROKAR_LIPOPROTEIN"/>
    <property type="match status" value="1"/>
</dbReference>
<dbReference type="Pfam" id="PF22461">
    <property type="entry name" value="SLBB_2"/>
    <property type="match status" value="1"/>
</dbReference>
<dbReference type="GO" id="GO:0015288">
    <property type="term" value="F:porin activity"/>
    <property type="evidence" value="ECO:0007669"/>
    <property type="project" value="UniProtKB-KW"/>
</dbReference>
<dbReference type="InterPro" id="IPR049712">
    <property type="entry name" value="Poly_export"/>
</dbReference>
<evidence type="ECO:0000256" key="15">
    <source>
        <dbReference type="SAM" id="Phobius"/>
    </source>
</evidence>
<keyword evidence="11 15" id="KW-0472">Membrane</keyword>
<dbReference type="EMBL" id="CP033459">
    <property type="protein sequence ID" value="QFQ12345.1"/>
    <property type="molecule type" value="Genomic_DNA"/>
</dbReference>
<evidence type="ECO:0000256" key="6">
    <source>
        <dbReference type="ARBA" id="ARBA00022692"/>
    </source>
</evidence>
<feature type="transmembrane region" description="Helical" evidence="15">
    <location>
        <begin position="242"/>
        <end position="265"/>
    </location>
</feature>
<protein>
    <recommendedName>
        <fullName evidence="20">Polysaccharide export protein</fullName>
    </recommendedName>
</protein>
<dbReference type="Proteomes" id="UP000249375">
    <property type="component" value="Chromosome"/>
</dbReference>
<dbReference type="GO" id="GO:0009279">
    <property type="term" value="C:cell outer membrane"/>
    <property type="evidence" value="ECO:0007669"/>
    <property type="project" value="UniProtKB-SubCell"/>
</dbReference>
<dbReference type="GO" id="GO:0006811">
    <property type="term" value="P:monoatomic ion transport"/>
    <property type="evidence" value="ECO:0007669"/>
    <property type="project" value="UniProtKB-KW"/>
</dbReference>
<dbReference type="PANTHER" id="PTHR33619">
    <property type="entry name" value="POLYSACCHARIDE EXPORT PROTEIN GFCE-RELATED"/>
    <property type="match status" value="1"/>
</dbReference>
<evidence type="ECO:0000256" key="4">
    <source>
        <dbReference type="ARBA" id="ARBA00022452"/>
    </source>
</evidence>
<reference evidence="18 19" key="1">
    <citation type="submission" date="2018-11" db="EMBL/GenBank/DDBJ databases">
        <authorList>
            <person name="Na S.W."/>
            <person name="Baik M."/>
        </authorList>
    </citation>
    <scope>NUCLEOTIDE SEQUENCE [LARGE SCALE GENOMIC DNA]</scope>
    <source>
        <strain evidence="18 19">E39</strain>
    </source>
</reference>